<feature type="transmembrane region" description="Helical" evidence="9">
    <location>
        <begin position="357"/>
        <end position="378"/>
    </location>
</feature>
<dbReference type="GeneID" id="81426576"/>
<feature type="region of interest" description="Disordered" evidence="8">
    <location>
        <begin position="1"/>
        <end position="32"/>
    </location>
</feature>
<evidence type="ECO:0000256" key="4">
    <source>
        <dbReference type="ARBA" id="ARBA00022692"/>
    </source>
</evidence>
<comment type="caution">
    <text evidence="10">The sequence shown here is derived from an EMBL/GenBank/DDBJ whole genome shotgun (WGS) entry which is preliminary data.</text>
</comment>
<keyword evidence="5 9" id="KW-1133">Transmembrane helix</keyword>
<organism evidence="10 11">
    <name type="scientific">Penicillium canariense</name>
    <dbReference type="NCBI Taxonomy" id="189055"/>
    <lineage>
        <taxon>Eukaryota</taxon>
        <taxon>Fungi</taxon>
        <taxon>Dikarya</taxon>
        <taxon>Ascomycota</taxon>
        <taxon>Pezizomycotina</taxon>
        <taxon>Eurotiomycetes</taxon>
        <taxon>Eurotiomycetidae</taxon>
        <taxon>Eurotiales</taxon>
        <taxon>Aspergillaceae</taxon>
        <taxon>Penicillium</taxon>
    </lineage>
</organism>
<dbReference type="AlphaFoldDB" id="A0A9W9LM41"/>
<keyword evidence="4 9" id="KW-0812">Transmembrane</keyword>
<keyword evidence="7 9" id="KW-0472">Membrane</keyword>
<dbReference type="EMBL" id="JAPQKN010000003">
    <property type="protein sequence ID" value="KAJ5166494.1"/>
    <property type="molecule type" value="Genomic_DNA"/>
</dbReference>
<reference evidence="10" key="2">
    <citation type="journal article" date="2023" name="IMA Fungus">
        <title>Comparative genomic study of the Penicillium genus elucidates a diverse pangenome and 15 lateral gene transfer events.</title>
        <authorList>
            <person name="Petersen C."/>
            <person name="Sorensen T."/>
            <person name="Nielsen M.R."/>
            <person name="Sondergaard T.E."/>
            <person name="Sorensen J.L."/>
            <person name="Fitzpatrick D.A."/>
            <person name="Frisvad J.C."/>
            <person name="Nielsen K.L."/>
        </authorList>
    </citation>
    <scope>NUCLEOTIDE SEQUENCE</scope>
    <source>
        <strain evidence="10">IBT 26290</strain>
    </source>
</reference>
<dbReference type="GO" id="GO:0005886">
    <property type="term" value="C:plasma membrane"/>
    <property type="evidence" value="ECO:0007669"/>
    <property type="project" value="UniProtKB-SubCell"/>
</dbReference>
<evidence type="ECO:0000256" key="1">
    <source>
        <dbReference type="ARBA" id="ARBA00004651"/>
    </source>
</evidence>
<gene>
    <name evidence="10" type="ORF">N7482_005275</name>
</gene>
<protein>
    <submittedName>
        <fullName evidence="10">Uncharacterized protein</fullName>
    </submittedName>
</protein>
<keyword evidence="3" id="KW-1003">Cell membrane</keyword>
<dbReference type="InterPro" id="IPR044669">
    <property type="entry name" value="YneE/VCCN1/2-like"/>
</dbReference>
<feature type="transmembrane region" description="Helical" evidence="9">
    <location>
        <begin position="94"/>
        <end position="114"/>
    </location>
</feature>
<evidence type="ECO:0000256" key="9">
    <source>
        <dbReference type="SAM" id="Phobius"/>
    </source>
</evidence>
<dbReference type="Pfam" id="PF25539">
    <property type="entry name" value="Bestrophin_2"/>
    <property type="match status" value="1"/>
</dbReference>
<accession>A0A9W9LM41</accession>
<dbReference type="GO" id="GO:0005254">
    <property type="term" value="F:chloride channel activity"/>
    <property type="evidence" value="ECO:0007669"/>
    <property type="project" value="InterPro"/>
</dbReference>
<dbReference type="PANTHER" id="PTHR33281">
    <property type="entry name" value="UPF0187 PROTEIN YNEE"/>
    <property type="match status" value="1"/>
</dbReference>
<comment type="subcellular location">
    <subcellularLocation>
        <location evidence="1">Cell membrane</location>
        <topology evidence="1">Multi-pass membrane protein</topology>
    </subcellularLocation>
</comment>
<dbReference type="Proteomes" id="UP001149163">
    <property type="component" value="Unassembled WGS sequence"/>
</dbReference>
<proteinExistence type="predicted"/>
<evidence type="ECO:0000256" key="3">
    <source>
        <dbReference type="ARBA" id="ARBA00022475"/>
    </source>
</evidence>
<dbReference type="OrthoDB" id="1368at2759"/>
<evidence type="ECO:0000256" key="6">
    <source>
        <dbReference type="ARBA" id="ARBA00023065"/>
    </source>
</evidence>
<feature type="transmembrane region" description="Helical" evidence="9">
    <location>
        <begin position="120"/>
        <end position="138"/>
    </location>
</feature>
<evidence type="ECO:0000256" key="7">
    <source>
        <dbReference type="ARBA" id="ARBA00023136"/>
    </source>
</evidence>
<evidence type="ECO:0000313" key="11">
    <source>
        <dbReference type="Proteomes" id="UP001149163"/>
    </source>
</evidence>
<keyword evidence="2" id="KW-0813">Transport</keyword>
<feature type="transmembrane region" description="Helical" evidence="9">
    <location>
        <begin position="332"/>
        <end position="351"/>
    </location>
</feature>
<evidence type="ECO:0000256" key="2">
    <source>
        <dbReference type="ARBA" id="ARBA00022448"/>
    </source>
</evidence>
<keyword evidence="11" id="KW-1185">Reference proteome</keyword>
<keyword evidence="6" id="KW-0406">Ion transport</keyword>
<evidence type="ECO:0000313" key="10">
    <source>
        <dbReference type="EMBL" id="KAJ5166494.1"/>
    </source>
</evidence>
<name>A0A9W9LM41_9EURO</name>
<sequence>MSDSGDPAPSTADVHHDNNHRPTGLFPGSKEQDFIEPLSRRPSFMDNLADSRESQFQVQERSELERYFHGPRNMNQHSKWPMVMRIQGSVMPQMILPLLLVGGWATLITCISHFQHDLGINNILLTVLGFVVGLSLSFRGSTAYERKIRWADGRKYWAGLIQTSRNLARIIWVHIDEREDEEQSKVDLLRKLSAMNLILAFAVALKHKLRFEPDVAYEDLAGLIGHLDTFALDAHDPNVVSPNSKTPWKSAGEYLGFSFAKSNPRKLIKRSKKPLGNLPFEILVHLSAYVDACVKNGTLGPAQYQGQTMTMISALNEILTGTERVLDTPLPAAYSIAIAQISWVYVMLLPFQLYKFLHWTTIPASMVAAYIIIGLLFIGSEIENPFGEDVNDLPLTTYCRQIAKELDVITATPPPKVEVFMARPENLVLFPLSQDGYLAWKGRSKKDIRAALRAKFVTSPSDVGESKSSTRIGSFSTWRTTESVEV</sequence>
<dbReference type="RefSeq" id="XP_056542955.1">
    <property type="nucleotide sequence ID" value="XM_056687400.1"/>
</dbReference>
<dbReference type="PANTHER" id="PTHR33281:SF19">
    <property type="entry name" value="VOLTAGE-DEPENDENT ANION CHANNEL-FORMING PROTEIN YNEE"/>
    <property type="match status" value="1"/>
</dbReference>
<reference evidence="10" key="1">
    <citation type="submission" date="2022-11" db="EMBL/GenBank/DDBJ databases">
        <authorList>
            <person name="Petersen C."/>
        </authorList>
    </citation>
    <scope>NUCLEOTIDE SEQUENCE</scope>
    <source>
        <strain evidence="10">IBT 26290</strain>
    </source>
</reference>
<evidence type="ECO:0000256" key="8">
    <source>
        <dbReference type="SAM" id="MobiDB-lite"/>
    </source>
</evidence>
<evidence type="ECO:0000256" key="5">
    <source>
        <dbReference type="ARBA" id="ARBA00022989"/>
    </source>
</evidence>